<dbReference type="GO" id="GO:0006886">
    <property type="term" value="P:intracellular protein transport"/>
    <property type="evidence" value="ECO:0007669"/>
    <property type="project" value="InterPro"/>
</dbReference>
<evidence type="ECO:0000313" key="7">
    <source>
        <dbReference type="EMBL" id="KLO12249.1"/>
    </source>
</evidence>
<dbReference type="InParanoid" id="A0A0H2RK33"/>
<evidence type="ECO:0000313" key="8">
    <source>
        <dbReference type="Proteomes" id="UP000053477"/>
    </source>
</evidence>
<comment type="subcellular location">
    <subcellularLocation>
        <location evidence="1">Endomembrane system</location>
    </subcellularLocation>
</comment>
<evidence type="ECO:0000256" key="3">
    <source>
        <dbReference type="ARBA" id="ARBA00022927"/>
    </source>
</evidence>
<evidence type="ECO:0000259" key="6">
    <source>
        <dbReference type="Pfam" id="PF01602"/>
    </source>
</evidence>
<dbReference type="InterPro" id="IPR016024">
    <property type="entry name" value="ARM-type_fold"/>
</dbReference>
<dbReference type="InterPro" id="IPR050840">
    <property type="entry name" value="Adaptor_Complx_Large_Subunit"/>
</dbReference>
<dbReference type="GO" id="GO:0012505">
    <property type="term" value="C:endomembrane system"/>
    <property type="evidence" value="ECO:0007669"/>
    <property type="project" value="UniProtKB-SubCell"/>
</dbReference>
<feature type="region of interest" description="Disordered" evidence="5">
    <location>
        <begin position="684"/>
        <end position="714"/>
    </location>
</feature>
<dbReference type="InterPro" id="IPR011989">
    <property type="entry name" value="ARM-like"/>
</dbReference>
<dbReference type="EMBL" id="KQ085981">
    <property type="protein sequence ID" value="KLO12249.1"/>
    <property type="molecule type" value="Genomic_DNA"/>
</dbReference>
<evidence type="ECO:0000256" key="4">
    <source>
        <dbReference type="ARBA" id="ARBA00023136"/>
    </source>
</evidence>
<dbReference type="SUPFAM" id="SSF48371">
    <property type="entry name" value="ARM repeat"/>
    <property type="match status" value="1"/>
</dbReference>
<dbReference type="AlphaFoldDB" id="A0A0H2RK33"/>
<protein>
    <recommendedName>
        <fullName evidence="6">Clathrin/coatomer adaptor adaptin-like N-terminal domain-containing protein</fullName>
    </recommendedName>
</protein>
<dbReference type="Proteomes" id="UP000053477">
    <property type="component" value="Unassembled WGS sequence"/>
</dbReference>
<dbReference type="PANTHER" id="PTHR22780">
    <property type="entry name" value="ADAPTIN, ALPHA/GAMMA/EPSILON"/>
    <property type="match status" value="1"/>
</dbReference>
<evidence type="ECO:0000256" key="5">
    <source>
        <dbReference type="SAM" id="MobiDB-lite"/>
    </source>
</evidence>
<dbReference type="Gene3D" id="1.25.10.10">
    <property type="entry name" value="Leucine-rich Repeat Variant"/>
    <property type="match status" value="1"/>
</dbReference>
<keyword evidence="2" id="KW-0813">Transport</keyword>
<keyword evidence="8" id="KW-1185">Reference proteome</keyword>
<evidence type="ECO:0000256" key="1">
    <source>
        <dbReference type="ARBA" id="ARBA00004308"/>
    </source>
</evidence>
<proteinExistence type="predicted"/>
<keyword evidence="3" id="KW-0653">Protein transport</keyword>
<organism evidence="7 8">
    <name type="scientific">Schizopora paradoxa</name>
    <dbReference type="NCBI Taxonomy" id="27342"/>
    <lineage>
        <taxon>Eukaryota</taxon>
        <taxon>Fungi</taxon>
        <taxon>Dikarya</taxon>
        <taxon>Basidiomycota</taxon>
        <taxon>Agaricomycotina</taxon>
        <taxon>Agaricomycetes</taxon>
        <taxon>Hymenochaetales</taxon>
        <taxon>Schizoporaceae</taxon>
        <taxon>Schizopora</taxon>
    </lineage>
</organism>
<dbReference type="Pfam" id="PF01602">
    <property type="entry name" value="Adaptin_N"/>
    <property type="match status" value="1"/>
</dbReference>
<feature type="region of interest" description="Disordered" evidence="5">
    <location>
        <begin position="729"/>
        <end position="764"/>
    </location>
</feature>
<dbReference type="OrthoDB" id="29308at2759"/>
<feature type="compositionally biased region" description="Basic and acidic residues" evidence="5">
    <location>
        <begin position="750"/>
        <end position="764"/>
    </location>
</feature>
<dbReference type="InterPro" id="IPR002553">
    <property type="entry name" value="Clathrin/coatomer_adapt-like_N"/>
</dbReference>
<gene>
    <name evidence="7" type="ORF">SCHPADRAFT_427526</name>
</gene>
<feature type="domain" description="Clathrin/coatomer adaptor adaptin-like N-terminal" evidence="6">
    <location>
        <begin position="79"/>
        <end position="312"/>
    </location>
</feature>
<name>A0A0H2RK33_9AGAM</name>
<dbReference type="STRING" id="27342.A0A0H2RK33"/>
<dbReference type="GO" id="GO:0030117">
    <property type="term" value="C:membrane coat"/>
    <property type="evidence" value="ECO:0007669"/>
    <property type="project" value="InterPro"/>
</dbReference>
<feature type="compositionally biased region" description="Polar residues" evidence="5">
    <location>
        <begin position="684"/>
        <end position="695"/>
    </location>
</feature>
<keyword evidence="4" id="KW-0472">Membrane</keyword>
<evidence type="ECO:0000256" key="2">
    <source>
        <dbReference type="ARBA" id="ARBA00022448"/>
    </source>
</evidence>
<sequence length="963" mass="105046">MNTPYSSSGASSRAHYALVRRVEEARSQKDAETYLRDEVQLMRRRFALSPMSTSDIRVSLIVLIYCLTTSHGSVTRTSLEFAIPSAIHLVEAGSTSAEKRVGYLFCNEAVPKDHGMRLMLINSIRKDLESRRVARMSLALSCIIAVPFAEVVPAVIDLILKATSNSSPRIKALAIKTLTALASVDPDILTQERVAKAIEPRLHDGEEMVAKAALEACIGLSNTFPALNRPTVDHCIGVLRQFSRGKAYSNYSSGYIQKICQTLSVSLDEQSKSSTEVLEMALRTLKTAIKRNNYALGLESIRLISKVPTDISVAYFAPHDEVPTSKKLPHPIDSIKHLLGSQSLNDHYVFLSYLSILPVRLWAGPPEADGGSGVQQTDPTHLPLALSQWEVERIITFMDSSDEQIRRLTLTILTHGSSTLVEKSYEGRLSQLSSSSSSPRAIGAVYGRLLEMADALCCAVEDEAARGRWSATKYSEVCELCKGETVSHEILEHAVRTLRKGKQPISQPFVSNWTLAIMQGKTEGDPLVSPSNLLEDQSSSVDSAPFFIDPNTPASSKFQARALNWTLMLVFVTFVCEHAILLHRDDLKDVVTWLASCLEFYPPTMQEPMILCVIRLIALLDDSTEIGESTTEAIKTCGTNSSSRLFKKYCDTFLSYSNDLDRLKALIDSDATLSIPEVVTKLETSPSNTIAQTTKAAHIPTPSKPPASSTTPLTPSALAQSQLRYAAYDHPKGNANPRVNSFSTLSTSSRRSEASSRHARAGDEHVDLTKTITAGDLALAEASDDDLLTSMSRIAAKPKLAKGKRGGNDPEKEELVKKVDLISLDSPFLSEPIQRAVSSSSRGEGSGATSYASLPETNFDVIWAECEASGNSTRGWLDAPLDNAVLRLQGVGIHIDVISIDDAPFQGELKVLLKADPPESEDSDSIAKVAAVRLRDGEEGSCLWQMRSSDHALLVLVKQALCE</sequence>
<reference evidence="7 8" key="1">
    <citation type="submission" date="2015-04" db="EMBL/GenBank/DDBJ databases">
        <title>Complete genome sequence of Schizopora paradoxa KUC8140, a cosmopolitan wood degrader in East Asia.</title>
        <authorList>
            <consortium name="DOE Joint Genome Institute"/>
            <person name="Min B."/>
            <person name="Park H."/>
            <person name="Jang Y."/>
            <person name="Kim J.-J."/>
            <person name="Kim K.H."/>
            <person name="Pangilinan J."/>
            <person name="Lipzen A."/>
            <person name="Riley R."/>
            <person name="Grigoriev I.V."/>
            <person name="Spatafora J.W."/>
            <person name="Choi I.-G."/>
        </authorList>
    </citation>
    <scope>NUCLEOTIDE SEQUENCE [LARGE SCALE GENOMIC DNA]</scope>
    <source>
        <strain evidence="7 8">KUC8140</strain>
    </source>
</reference>
<accession>A0A0H2RK33</accession>
<dbReference type="GO" id="GO:0016192">
    <property type="term" value="P:vesicle-mediated transport"/>
    <property type="evidence" value="ECO:0007669"/>
    <property type="project" value="InterPro"/>
</dbReference>